<comment type="similarity">
    <text evidence="2 6">Belongs to the tetraspanin (TM4SF) family.</text>
</comment>
<evidence type="ECO:0000256" key="3">
    <source>
        <dbReference type="ARBA" id="ARBA00022692"/>
    </source>
</evidence>
<dbReference type="GeneID" id="108558208"/>
<dbReference type="PRINTS" id="PR00259">
    <property type="entry name" value="TMFOUR"/>
</dbReference>
<dbReference type="Gene3D" id="1.10.1450.10">
    <property type="entry name" value="Tetraspanin"/>
    <property type="match status" value="1"/>
</dbReference>
<keyword evidence="7" id="KW-1185">Reference proteome</keyword>
<organism evidence="7 8">
    <name type="scientific">Nicrophorus vespilloides</name>
    <name type="common">Boreal carrion beetle</name>
    <dbReference type="NCBI Taxonomy" id="110193"/>
    <lineage>
        <taxon>Eukaryota</taxon>
        <taxon>Metazoa</taxon>
        <taxon>Ecdysozoa</taxon>
        <taxon>Arthropoda</taxon>
        <taxon>Hexapoda</taxon>
        <taxon>Insecta</taxon>
        <taxon>Pterygota</taxon>
        <taxon>Neoptera</taxon>
        <taxon>Endopterygota</taxon>
        <taxon>Coleoptera</taxon>
        <taxon>Polyphaga</taxon>
        <taxon>Staphyliniformia</taxon>
        <taxon>Silphidae</taxon>
        <taxon>Nicrophorinae</taxon>
        <taxon>Nicrophorus</taxon>
    </lineage>
</organism>
<dbReference type="SUPFAM" id="SSF48652">
    <property type="entry name" value="Tetraspanin"/>
    <property type="match status" value="1"/>
</dbReference>
<dbReference type="InterPro" id="IPR018499">
    <property type="entry name" value="Tetraspanin/Peripherin"/>
</dbReference>
<evidence type="ECO:0000313" key="8">
    <source>
        <dbReference type="RefSeq" id="XP_017770533.1"/>
    </source>
</evidence>
<comment type="caution">
    <text evidence="6">Lacks conserved residue(s) required for the propagation of feature annotation.</text>
</comment>
<evidence type="ECO:0000256" key="1">
    <source>
        <dbReference type="ARBA" id="ARBA00004141"/>
    </source>
</evidence>
<feature type="transmembrane region" description="Helical" evidence="6">
    <location>
        <begin position="12"/>
        <end position="31"/>
    </location>
</feature>
<accession>A0ABM1M7I3</accession>
<evidence type="ECO:0000256" key="2">
    <source>
        <dbReference type="ARBA" id="ARBA00006840"/>
    </source>
</evidence>
<feature type="non-terminal residue" evidence="8">
    <location>
        <position position="1"/>
    </location>
</feature>
<feature type="transmembrane region" description="Helical" evidence="6">
    <location>
        <begin position="43"/>
        <end position="65"/>
    </location>
</feature>
<keyword evidence="3 6" id="KW-0812">Transmembrane</keyword>
<dbReference type="InterPro" id="IPR000301">
    <property type="entry name" value="Tetraspanin_animals"/>
</dbReference>
<dbReference type="PANTHER" id="PTHR19282">
    <property type="entry name" value="TETRASPANIN"/>
    <property type="match status" value="1"/>
</dbReference>
<reference evidence="8" key="1">
    <citation type="submission" date="2025-08" db="UniProtKB">
        <authorList>
            <consortium name="RefSeq"/>
        </authorList>
    </citation>
    <scope>IDENTIFICATION</scope>
    <source>
        <tissue evidence="8">Whole Larva</tissue>
    </source>
</reference>
<name>A0ABM1M7I3_NICVS</name>
<sequence length="210" mass="23208">EFTKPAVIQQASYLLIAAGLFMFILSFLGYCGALRESRCLLKTYGICMVLIVVLQITAGGLAVAYKEKAEMGTKSLLKDMLTKNYESGNKTNVVTVVWNHLQAEMHCCGVDNYKDFDVTPWKKDSGKEIPESCCVLQDKATLKPLSPGCTKNPSISNSYFETGCYKAGSELVMLHIKIVIYAGIGLGIIELLCIILPFCLSKSINQYMKY</sequence>
<dbReference type="Proteomes" id="UP000695000">
    <property type="component" value="Unplaced"/>
</dbReference>
<keyword evidence="4 6" id="KW-1133">Transmembrane helix</keyword>
<evidence type="ECO:0000256" key="5">
    <source>
        <dbReference type="ARBA" id="ARBA00023136"/>
    </source>
</evidence>
<gene>
    <name evidence="8" type="primary">LOC108558208</name>
</gene>
<feature type="transmembrane region" description="Helical" evidence="6">
    <location>
        <begin position="178"/>
        <end position="200"/>
    </location>
</feature>
<protein>
    <recommendedName>
        <fullName evidence="6">Tetraspanin</fullName>
    </recommendedName>
</protein>
<comment type="subcellular location">
    <subcellularLocation>
        <location evidence="1 6">Membrane</location>
        <topology evidence="1 6">Multi-pass membrane protein</topology>
    </subcellularLocation>
</comment>
<keyword evidence="5 6" id="KW-0472">Membrane</keyword>
<dbReference type="InterPro" id="IPR008952">
    <property type="entry name" value="Tetraspanin_EC2_sf"/>
</dbReference>
<evidence type="ECO:0000256" key="6">
    <source>
        <dbReference type="RuleBase" id="RU361218"/>
    </source>
</evidence>
<dbReference type="CDD" id="cd03156">
    <property type="entry name" value="uroplakin_I_like_LEL"/>
    <property type="match status" value="1"/>
</dbReference>
<dbReference type="InterPro" id="IPR018503">
    <property type="entry name" value="Tetraspanin_CS"/>
</dbReference>
<dbReference type="PROSITE" id="PS00421">
    <property type="entry name" value="TM4_1"/>
    <property type="match status" value="1"/>
</dbReference>
<evidence type="ECO:0000313" key="7">
    <source>
        <dbReference type="Proteomes" id="UP000695000"/>
    </source>
</evidence>
<evidence type="ECO:0000256" key="4">
    <source>
        <dbReference type="ARBA" id="ARBA00022989"/>
    </source>
</evidence>
<dbReference type="RefSeq" id="XP_017770533.1">
    <property type="nucleotide sequence ID" value="XM_017915044.1"/>
</dbReference>
<dbReference type="PANTHER" id="PTHR19282:SF552">
    <property type="entry name" value="TETRASPANIN"/>
    <property type="match status" value="1"/>
</dbReference>
<dbReference type="PIRSF" id="PIRSF002419">
    <property type="entry name" value="Tetraspanin"/>
    <property type="match status" value="1"/>
</dbReference>
<dbReference type="Pfam" id="PF00335">
    <property type="entry name" value="Tetraspanin"/>
    <property type="match status" value="1"/>
</dbReference>
<proteinExistence type="inferred from homology"/>